<evidence type="ECO:0000313" key="1">
    <source>
        <dbReference type="EMBL" id="MFC0394480.1"/>
    </source>
</evidence>
<proteinExistence type="predicted"/>
<keyword evidence="2" id="KW-1185">Reference proteome</keyword>
<reference evidence="1 2" key="1">
    <citation type="submission" date="2024-09" db="EMBL/GenBank/DDBJ databases">
        <authorList>
            <person name="Sun Q."/>
            <person name="Mori K."/>
        </authorList>
    </citation>
    <scope>NUCLEOTIDE SEQUENCE [LARGE SCALE GENOMIC DNA]</scope>
    <source>
        <strain evidence="1 2">CCM 4839</strain>
    </source>
</reference>
<dbReference type="Proteomes" id="UP001589818">
    <property type="component" value="Unassembled WGS sequence"/>
</dbReference>
<sequence length="52" mass="6030">MLQLRVYPISGFGRSDEAHRFYIELGYEVTGCRFVKKVSSHHDQASSIIEDR</sequence>
<dbReference type="RefSeq" id="WP_204815611.1">
    <property type="nucleotide sequence ID" value="NZ_JANHOF010000001.1"/>
</dbReference>
<name>A0ABV6JI21_9BACL</name>
<comment type="caution">
    <text evidence="1">The sequence shown here is derived from an EMBL/GenBank/DDBJ whole genome shotgun (WGS) entry which is preliminary data.</text>
</comment>
<evidence type="ECO:0008006" key="3">
    <source>
        <dbReference type="Google" id="ProtNLM"/>
    </source>
</evidence>
<evidence type="ECO:0000313" key="2">
    <source>
        <dbReference type="Proteomes" id="UP001589818"/>
    </source>
</evidence>
<organism evidence="1 2">
    <name type="scientific">Paenibacillus mendelii</name>
    <dbReference type="NCBI Taxonomy" id="206163"/>
    <lineage>
        <taxon>Bacteria</taxon>
        <taxon>Bacillati</taxon>
        <taxon>Bacillota</taxon>
        <taxon>Bacilli</taxon>
        <taxon>Bacillales</taxon>
        <taxon>Paenibacillaceae</taxon>
        <taxon>Paenibacillus</taxon>
    </lineage>
</organism>
<accession>A0ABV6JI21</accession>
<gene>
    <name evidence="1" type="ORF">ACFFJ8_24365</name>
</gene>
<dbReference type="EMBL" id="JBHLVF010000041">
    <property type="protein sequence ID" value="MFC0394480.1"/>
    <property type="molecule type" value="Genomic_DNA"/>
</dbReference>
<protein>
    <recommendedName>
        <fullName evidence="3">Glyoxalase</fullName>
    </recommendedName>
</protein>